<protein>
    <recommendedName>
        <fullName evidence="7">UPF0056 membrane protein</fullName>
    </recommendedName>
</protein>
<organism evidence="8 10">
    <name type="scientific">Capnocytophaga catalasegens</name>
    <dbReference type="NCBI Taxonomy" id="1004260"/>
    <lineage>
        <taxon>Bacteria</taxon>
        <taxon>Pseudomonadati</taxon>
        <taxon>Bacteroidota</taxon>
        <taxon>Flavobacteriia</taxon>
        <taxon>Flavobacteriales</taxon>
        <taxon>Flavobacteriaceae</taxon>
        <taxon>Capnocytophaga</taxon>
    </lineage>
</organism>
<comment type="caution">
    <text evidence="8">The sequence shown here is derived from an EMBL/GenBank/DDBJ whole genome shotgun (WGS) entry which is preliminary data.</text>
</comment>
<evidence type="ECO:0000256" key="1">
    <source>
        <dbReference type="ARBA" id="ARBA00004651"/>
    </source>
</evidence>
<comment type="similarity">
    <text evidence="2 7">Belongs to the UPF0056 (MarC) family.</text>
</comment>
<name>A0AAV5AXL3_9FLAO</name>
<sequence>MELNWKEIGAVAIALFPIIDILGNLPIILSLRQKIGSVNSEKSAIVAGLLMIAFLFVGQAILNFMEIPIQAFAVGGAFILFILAVEMILGVSFHKTEIPDSVSIIPIAFPLLAGPGVLTTVLSMRSQYLIESIIIAIVINIVIVYVVMKLAAPIEKMLGKTGIIIVHKISGVILLALAIKLFAENWKILLP</sequence>
<evidence type="ECO:0000256" key="7">
    <source>
        <dbReference type="RuleBase" id="RU362048"/>
    </source>
</evidence>
<feature type="transmembrane region" description="Helical" evidence="7">
    <location>
        <begin position="128"/>
        <end position="151"/>
    </location>
</feature>
<feature type="transmembrane region" description="Helical" evidence="7">
    <location>
        <begin position="12"/>
        <end position="31"/>
    </location>
</feature>
<comment type="subcellular location">
    <subcellularLocation>
        <location evidence="1 7">Cell membrane</location>
        <topology evidence="1 7">Multi-pass membrane protein</topology>
    </subcellularLocation>
</comment>
<keyword evidence="11" id="KW-1185">Reference proteome</keyword>
<dbReference type="EMBL" id="BQKB01000025">
    <property type="protein sequence ID" value="GJM53065.1"/>
    <property type="molecule type" value="Genomic_DNA"/>
</dbReference>
<dbReference type="Proteomes" id="UP001208692">
    <property type="component" value="Unassembled WGS sequence"/>
</dbReference>
<feature type="transmembrane region" description="Helical" evidence="7">
    <location>
        <begin position="163"/>
        <end position="183"/>
    </location>
</feature>
<keyword evidence="3" id="KW-1003">Cell membrane</keyword>
<feature type="transmembrane region" description="Helical" evidence="7">
    <location>
        <begin position="43"/>
        <end position="61"/>
    </location>
</feature>
<accession>A0AAV5AXL3</accession>
<dbReference type="InterPro" id="IPR002771">
    <property type="entry name" value="Multi_antbiot-R_MarC"/>
</dbReference>
<evidence type="ECO:0000256" key="3">
    <source>
        <dbReference type="ARBA" id="ARBA00022475"/>
    </source>
</evidence>
<dbReference type="Proteomes" id="UP001207736">
    <property type="component" value="Unassembled WGS sequence"/>
</dbReference>
<evidence type="ECO:0000256" key="6">
    <source>
        <dbReference type="ARBA" id="ARBA00023136"/>
    </source>
</evidence>
<feature type="transmembrane region" description="Helical" evidence="7">
    <location>
        <begin position="101"/>
        <end position="122"/>
    </location>
</feature>
<gene>
    <name evidence="8" type="ORF">RCZ15_10840</name>
    <name evidence="9" type="ORF">RCZ16_13820</name>
</gene>
<dbReference type="PANTHER" id="PTHR33508">
    <property type="entry name" value="UPF0056 MEMBRANE PROTEIN YHCE"/>
    <property type="match status" value="1"/>
</dbReference>
<evidence type="ECO:0000256" key="4">
    <source>
        <dbReference type="ARBA" id="ARBA00022692"/>
    </source>
</evidence>
<evidence type="ECO:0000256" key="2">
    <source>
        <dbReference type="ARBA" id="ARBA00009784"/>
    </source>
</evidence>
<keyword evidence="5 7" id="KW-1133">Transmembrane helix</keyword>
<dbReference type="AlphaFoldDB" id="A0AAV5AXL3"/>
<dbReference type="EMBL" id="BQKA01000021">
    <property type="protein sequence ID" value="GJM50110.1"/>
    <property type="molecule type" value="Genomic_DNA"/>
</dbReference>
<dbReference type="GO" id="GO:0005886">
    <property type="term" value="C:plasma membrane"/>
    <property type="evidence" value="ECO:0007669"/>
    <property type="project" value="UniProtKB-SubCell"/>
</dbReference>
<dbReference type="Pfam" id="PF01914">
    <property type="entry name" value="MarC"/>
    <property type="match status" value="1"/>
</dbReference>
<evidence type="ECO:0000313" key="8">
    <source>
        <dbReference type="EMBL" id="GJM50110.1"/>
    </source>
</evidence>
<dbReference type="RefSeq" id="WP_264846747.1">
    <property type="nucleotide sequence ID" value="NZ_BPMA01000028.1"/>
</dbReference>
<keyword evidence="4 7" id="KW-0812">Transmembrane</keyword>
<evidence type="ECO:0000313" key="11">
    <source>
        <dbReference type="Proteomes" id="UP001208692"/>
    </source>
</evidence>
<keyword evidence="6 7" id="KW-0472">Membrane</keyword>
<proteinExistence type="inferred from homology"/>
<dbReference type="PANTHER" id="PTHR33508:SF1">
    <property type="entry name" value="UPF0056 MEMBRANE PROTEIN YHCE"/>
    <property type="match status" value="1"/>
</dbReference>
<evidence type="ECO:0000313" key="10">
    <source>
        <dbReference type="Proteomes" id="UP001207736"/>
    </source>
</evidence>
<evidence type="ECO:0000313" key="9">
    <source>
        <dbReference type="EMBL" id="GJM53065.1"/>
    </source>
</evidence>
<reference evidence="8 11" key="1">
    <citation type="submission" date="2021-11" db="EMBL/GenBank/DDBJ databases">
        <title>Draft genome sequence of Capnocytophaga sp. strain KC07075 isolated from cat oral cavity.</title>
        <authorList>
            <person name="Suzuki M."/>
            <person name="Imaoka K."/>
            <person name="Kimura M."/>
            <person name="Morikawa S."/>
            <person name="Maeda K."/>
        </authorList>
    </citation>
    <scope>NUCLEOTIDE SEQUENCE</scope>
    <source>
        <strain evidence="8">KC07075</strain>
        <strain evidence="9 11">KC07079</strain>
    </source>
</reference>
<feature type="transmembrane region" description="Helical" evidence="7">
    <location>
        <begin position="67"/>
        <end position="89"/>
    </location>
</feature>
<evidence type="ECO:0000256" key="5">
    <source>
        <dbReference type="ARBA" id="ARBA00022989"/>
    </source>
</evidence>